<protein>
    <recommendedName>
        <fullName evidence="3">Flavoprotein WrbA</fullName>
    </recommendedName>
</protein>
<keyword evidence="2" id="KW-0288">FMN</keyword>
<reference evidence="5 6" key="1">
    <citation type="submission" date="2019-06" db="EMBL/GenBank/DDBJ databases">
        <title>Quisquiliibacterium sp. nov., isolated from a maize field.</title>
        <authorList>
            <person name="Lin S.-Y."/>
            <person name="Tsai C.-F."/>
            <person name="Young C.-C."/>
        </authorList>
    </citation>
    <scope>NUCLEOTIDE SEQUENCE [LARGE SCALE GENOMIC DNA]</scope>
    <source>
        <strain evidence="5 6">CC-CFT501</strain>
    </source>
</reference>
<keyword evidence="6" id="KW-1185">Reference proteome</keyword>
<gene>
    <name evidence="5" type="ORF">FHP08_02525</name>
</gene>
<dbReference type="InterPro" id="IPR005025">
    <property type="entry name" value="FMN_Rdtase-like_dom"/>
</dbReference>
<dbReference type="Gene3D" id="3.40.50.360">
    <property type="match status" value="1"/>
</dbReference>
<evidence type="ECO:0000313" key="6">
    <source>
        <dbReference type="Proteomes" id="UP000321548"/>
    </source>
</evidence>
<dbReference type="PROSITE" id="PS50902">
    <property type="entry name" value="FLAVODOXIN_LIKE"/>
    <property type="match status" value="1"/>
</dbReference>
<dbReference type="AlphaFoldDB" id="A0A5C8P4I7"/>
<dbReference type="PANTHER" id="PTHR30546:SF23">
    <property type="entry name" value="FLAVOPROTEIN-LIKE PROTEIN YCP4-RELATED"/>
    <property type="match status" value="1"/>
</dbReference>
<evidence type="ECO:0000256" key="1">
    <source>
        <dbReference type="ARBA" id="ARBA00022630"/>
    </source>
</evidence>
<dbReference type="GO" id="GO:0016020">
    <property type="term" value="C:membrane"/>
    <property type="evidence" value="ECO:0007669"/>
    <property type="project" value="TreeGrafter"/>
</dbReference>
<dbReference type="InterPro" id="IPR008254">
    <property type="entry name" value="Flavodoxin/NO_synth"/>
</dbReference>
<organism evidence="5 6">
    <name type="scientific">Zeimonas arvi</name>
    <dbReference type="NCBI Taxonomy" id="2498847"/>
    <lineage>
        <taxon>Bacteria</taxon>
        <taxon>Pseudomonadati</taxon>
        <taxon>Pseudomonadota</taxon>
        <taxon>Betaproteobacteria</taxon>
        <taxon>Burkholderiales</taxon>
        <taxon>Burkholderiaceae</taxon>
        <taxon>Zeimonas</taxon>
    </lineage>
</organism>
<dbReference type="GO" id="GO:0003955">
    <property type="term" value="F:NAD(P)H dehydrogenase (quinone) activity"/>
    <property type="evidence" value="ECO:0007669"/>
    <property type="project" value="TreeGrafter"/>
</dbReference>
<dbReference type="EMBL" id="VDUY01000001">
    <property type="protein sequence ID" value="TXL68576.1"/>
    <property type="molecule type" value="Genomic_DNA"/>
</dbReference>
<evidence type="ECO:0000256" key="3">
    <source>
        <dbReference type="ARBA" id="ARBA00029652"/>
    </source>
</evidence>
<keyword evidence="1" id="KW-0285">Flavoprotein</keyword>
<name>A0A5C8P4I7_9BURK</name>
<dbReference type="InterPro" id="IPR029039">
    <property type="entry name" value="Flavoprotein-like_sf"/>
</dbReference>
<dbReference type="SUPFAM" id="SSF52218">
    <property type="entry name" value="Flavoproteins"/>
    <property type="match status" value="1"/>
</dbReference>
<sequence>MRKVVVAFHSGYGHTRKVAEAVVDGAASVTGIEAGLLDLSALDDAGWRRLAEADAIVFGAPTYMGGPSAQFKAFADASAKVWFTQGWKDKIAGGFTCSLTMSGDKYATLMAMVTLAMQHGMIWVGLGMLPAERAGDPDRLNRLGSYLGVMAQADNLPPDQSPPPGDLETAFVYGQRIAGFARLR</sequence>
<accession>A0A5C8P4I7</accession>
<dbReference type="OrthoDB" id="9801479at2"/>
<dbReference type="GO" id="GO:0010181">
    <property type="term" value="F:FMN binding"/>
    <property type="evidence" value="ECO:0007669"/>
    <property type="project" value="InterPro"/>
</dbReference>
<proteinExistence type="predicted"/>
<evidence type="ECO:0000256" key="2">
    <source>
        <dbReference type="ARBA" id="ARBA00022643"/>
    </source>
</evidence>
<dbReference type="PANTHER" id="PTHR30546">
    <property type="entry name" value="FLAVODOXIN-RELATED PROTEIN WRBA-RELATED"/>
    <property type="match status" value="1"/>
</dbReference>
<dbReference type="RefSeq" id="WP_147702716.1">
    <property type="nucleotide sequence ID" value="NZ_VDUY01000001.1"/>
</dbReference>
<evidence type="ECO:0000259" key="4">
    <source>
        <dbReference type="PROSITE" id="PS50902"/>
    </source>
</evidence>
<feature type="domain" description="Flavodoxin-like" evidence="4">
    <location>
        <begin position="4"/>
        <end position="151"/>
    </location>
</feature>
<dbReference type="Proteomes" id="UP000321548">
    <property type="component" value="Unassembled WGS sequence"/>
</dbReference>
<comment type="caution">
    <text evidence="5">The sequence shown here is derived from an EMBL/GenBank/DDBJ whole genome shotgun (WGS) entry which is preliminary data.</text>
</comment>
<evidence type="ECO:0000313" key="5">
    <source>
        <dbReference type="EMBL" id="TXL68576.1"/>
    </source>
</evidence>
<dbReference type="Pfam" id="PF03358">
    <property type="entry name" value="FMN_red"/>
    <property type="match status" value="1"/>
</dbReference>